<proteinExistence type="predicted"/>
<accession>A0A562IH80</accession>
<reference evidence="2 3" key="1">
    <citation type="submission" date="2019-07" db="EMBL/GenBank/DDBJ databases">
        <title>R&amp;d 2014.</title>
        <authorList>
            <person name="Klenk H.-P."/>
        </authorList>
    </citation>
    <scope>NUCLEOTIDE SEQUENCE [LARGE SCALE GENOMIC DNA]</scope>
    <source>
        <strain evidence="2 3">DSM 43868</strain>
    </source>
</reference>
<evidence type="ECO:0000313" key="3">
    <source>
        <dbReference type="Proteomes" id="UP000319825"/>
    </source>
</evidence>
<feature type="domain" description="Glycoamylase-like" evidence="1">
    <location>
        <begin position="47"/>
        <end position="162"/>
    </location>
</feature>
<keyword evidence="3" id="KW-1185">Reference proteome</keyword>
<evidence type="ECO:0000259" key="1">
    <source>
        <dbReference type="Pfam" id="PF10091"/>
    </source>
</evidence>
<organism evidence="2 3">
    <name type="scientific">Micromonospora olivasterospora</name>
    <dbReference type="NCBI Taxonomy" id="1880"/>
    <lineage>
        <taxon>Bacteria</taxon>
        <taxon>Bacillati</taxon>
        <taxon>Actinomycetota</taxon>
        <taxon>Actinomycetes</taxon>
        <taxon>Micromonosporales</taxon>
        <taxon>Micromonosporaceae</taxon>
        <taxon>Micromonospora</taxon>
    </lineage>
</organism>
<dbReference type="Gene3D" id="1.50.10.140">
    <property type="match status" value="1"/>
</dbReference>
<dbReference type="Proteomes" id="UP000319825">
    <property type="component" value="Unassembled WGS sequence"/>
</dbReference>
<name>A0A562IH80_MICOL</name>
<dbReference type="AlphaFoldDB" id="A0A562IH80"/>
<dbReference type="Pfam" id="PF10091">
    <property type="entry name" value="Glycoamylase"/>
    <property type="match status" value="1"/>
</dbReference>
<comment type="caution">
    <text evidence="2">The sequence shown here is derived from an EMBL/GenBank/DDBJ whole genome shotgun (WGS) entry which is preliminary data.</text>
</comment>
<protein>
    <submittedName>
        <fullName evidence="2">Putative glucoamylase</fullName>
    </submittedName>
</protein>
<gene>
    <name evidence="2" type="ORF">JD77_05404</name>
</gene>
<dbReference type="RefSeq" id="WP_344750638.1">
    <property type="nucleotide sequence ID" value="NZ_BAAATQ010000093.1"/>
</dbReference>
<evidence type="ECO:0000313" key="2">
    <source>
        <dbReference type="EMBL" id="TWH70379.1"/>
    </source>
</evidence>
<dbReference type="EMBL" id="VLKE01000001">
    <property type="protein sequence ID" value="TWH70379.1"/>
    <property type="molecule type" value="Genomic_DNA"/>
</dbReference>
<dbReference type="InterPro" id="IPR019282">
    <property type="entry name" value="Glycoamylase-like_cons_dom"/>
</dbReference>
<sequence>MAGNYRGGPDVYYTCHHYGAFNTEPRIASYLGIAAGQIPPEHYFGTFRTFGMDGAGYTSDQERTTVDYGYGECRPAQPVPARYGHGVVAPHASFLALRYAEGDALRNLANLRRDFDAYGPGGFYDAVDVTSGQVSKRYLALDQGMVLAALGNALAHDVLRRPFSGGAMKERVAPLMRMEEFSVPRGPRP</sequence>